<dbReference type="Gene3D" id="3.40.190.10">
    <property type="entry name" value="Periplasmic binding protein-like II"/>
    <property type="match status" value="1"/>
</dbReference>
<feature type="chain" id="PRO_5045255021" evidence="4">
    <location>
        <begin position="21"/>
        <end position="517"/>
    </location>
</feature>
<dbReference type="PROSITE" id="PS51257">
    <property type="entry name" value="PROKAR_LIPOPROTEIN"/>
    <property type="match status" value="1"/>
</dbReference>
<feature type="transmembrane region" description="Helical" evidence="3">
    <location>
        <begin position="482"/>
        <end position="504"/>
    </location>
</feature>
<keyword evidence="4" id="KW-0732">Signal</keyword>
<keyword evidence="3" id="KW-1133">Transmembrane helix</keyword>
<gene>
    <name evidence="6" type="ORF">QOZ88_14060</name>
</gene>
<evidence type="ECO:0000256" key="3">
    <source>
        <dbReference type="SAM" id="Phobius"/>
    </source>
</evidence>
<keyword evidence="7" id="KW-1185">Reference proteome</keyword>
<feature type="transmembrane region" description="Helical" evidence="3">
    <location>
        <begin position="445"/>
        <end position="470"/>
    </location>
</feature>
<accession>A0ABT9IDW1</accession>
<evidence type="ECO:0000256" key="2">
    <source>
        <dbReference type="SAM" id="MobiDB-lite"/>
    </source>
</evidence>
<feature type="domain" description="DUF1468" evidence="5">
    <location>
        <begin position="376"/>
        <end position="507"/>
    </location>
</feature>
<evidence type="ECO:0000256" key="1">
    <source>
        <dbReference type="ARBA" id="ARBA00006987"/>
    </source>
</evidence>
<reference evidence="7" key="1">
    <citation type="submission" date="2023-05" db="EMBL/GenBank/DDBJ databases">
        <title>Draft genome of Pseudofrankia sp. BMG5.37.</title>
        <authorList>
            <person name="Gtari M."/>
            <person name="Ghodhbane F."/>
            <person name="Sbissi I."/>
        </authorList>
    </citation>
    <scope>NUCLEOTIDE SEQUENCE [LARGE SCALE GENOMIC DNA]</scope>
    <source>
        <strain evidence="7">BMG 814</strain>
    </source>
</reference>
<dbReference type="SUPFAM" id="SSF53850">
    <property type="entry name" value="Periplasmic binding protein-like II"/>
    <property type="match status" value="1"/>
</dbReference>
<dbReference type="CDD" id="cd07012">
    <property type="entry name" value="PBP2_Bug_TTT"/>
    <property type="match status" value="1"/>
</dbReference>
<dbReference type="RefSeq" id="WP_306000373.1">
    <property type="nucleotide sequence ID" value="NZ_JASNFN010000016.1"/>
</dbReference>
<keyword evidence="3" id="KW-0812">Transmembrane</keyword>
<evidence type="ECO:0000259" key="5">
    <source>
        <dbReference type="Pfam" id="PF07331"/>
    </source>
</evidence>
<dbReference type="Pfam" id="PF03401">
    <property type="entry name" value="TctC"/>
    <property type="match status" value="1"/>
</dbReference>
<feature type="transmembrane region" description="Helical" evidence="3">
    <location>
        <begin position="375"/>
        <end position="394"/>
    </location>
</feature>
<dbReference type="InterPro" id="IPR005064">
    <property type="entry name" value="BUG"/>
</dbReference>
<name>A0ABT9IDW1_9ACTN</name>
<proteinExistence type="inferred from homology"/>
<feature type="region of interest" description="Disordered" evidence="2">
    <location>
        <begin position="324"/>
        <end position="355"/>
    </location>
</feature>
<dbReference type="InterPro" id="IPR042100">
    <property type="entry name" value="Bug_dom1"/>
</dbReference>
<protein>
    <submittedName>
        <fullName evidence="6">Tripartite tricarboxylate transporter substrate-binding protein</fullName>
    </submittedName>
</protein>
<organism evidence="6 7">
    <name type="scientific">Blastococcus carthaginiensis</name>
    <dbReference type="NCBI Taxonomy" id="3050034"/>
    <lineage>
        <taxon>Bacteria</taxon>
        <taxon>Bacillati</taxon>
        <taxon>Actinomycetota</taxon>
        <taxon>Actinomycetes</taxon>
        <taxon>Geodermatophilales</taxon>
        <taxon>Geodermatophilaceae</taxon>
        <taxon>Blastococcus</taxon>
    </lineage>
</organism>
<dbReference type="Gene3D" id="3.40.190.150">
    <property type="entry name" value="Bordetella uptake gene, domain 1"/>
    <property type="match status" value="1"/>
</dbReference>
<evidence type="ECO:0000313" key="6">
    <source>
        <dbReference type="EMBL" id="MDP5183761.1"/>
    </source>
</evidence>
<sequence>MRRTRSTWPALIAASVLSLAACGGTEDAGTEDSAEAAPDYPTETINLIVPYAAGGPTDLAGRTIGSCIEEELGQTVVVENREGASGSVGMQAMIAGGNDGYTLSLIAVPASATNPLQDDVGYTNEDYVPIAAVTEIPSALIVGEGSQFSTAEEFFTYAEENPGELNVGVPGTTTSQAMELRRLAEEYGVEVTAVPFTGNAEMTTAILGGNVDAIFINSSQDVLENIDAGSFLPLAVSPAEPVDYIDAPTLAESGFPELTNSVSVFGLAAPAGVPDNVVSTLEETVDTCLQKDEVREQLGEQYVPDEFVDSAAFSDRIDSIIEPPVSTASSRPTGRSCRSDLPRPRGTGAVPVPRGCPVASAPSPGELMTKQLHRLAPLILVLLGVAGMLGARSLGLGELNAPGPGLWPFIVAMLLTGTGIVLLFIDDPEDYEPWTRGTLGIALGLASLAVFIVLFETIGFLVSAILMLLFWLRIFAREPWRWAVPLAVLGALAFHLVFVEALAVPFPDGIVFAPVGS</sequence>
<evidence type="ECO:0000313" key="7">
    <source>
        <dbReference type="Proteomes" id="UP001233673"/>
    </source>
</evidence>
<comment type="similarity">
    <text evidence="1">Belongs to the UPF0065 (bug) family.</text>
</comment>
<dbReference type="EMBL" id="JASNFN010000016">
    <property type="protein sequence ID" value="MDP5183761.1"/>
    <property type="molecule type" value="Genomic_DNA"/>
</dbReference>
<comment type="caution">
    <text evidence="6">The sequence shown here is derived from an EMBL/GenBank/DDBJ whole genome shotgun (WGS) entry which is preliminary data.</text>
</comment>
<feature type="transmembrane region" description="Helical" evidence="3">
    <location>
        <begin position="406"/>
        <end position="425"/>
    </location>
</feature>
<dbReference type="PANTHER" id="PTHR42928">
    <property type="entry name" value="TRICARBOXYLATE-BINDING PROTEIN"/>
    <property type="match status" value="1"/>
</dbReference>
<evidence type="ECO:0000256" key="4">
    <source>
        <dbReference type="SAM" id="SignalP"/>
    </source>
</evidence>
<dbReference type="PANTHER" id="PTHR42928:SF5">
    <property type="entry name" value="BLR1237 PROTEIN"/>
    <property type="match status" value="1"/>
</dbReference>
<feature type="signal peptide" evidence="4">
    <location>
        <begin position="1"/>
        <end position="20"/>
    </location>
</feature>
<dbReference type="InterPro" id="IPR009936">
    <property type="entry name" value="DUF1468"/>
</dbReference>
<dbReference type="Proteomes" id="UP001233673">
    <property type="component" value="Unassembled WGS sequence"/>
</dbReference>
<dbReference type="Pfam" id="PF07331">
    <property type="entry name" value="TctB"/>
    <property type="match status" value="1"/>
</dbReference>
<keyword evidence="3" id="KW-0472">Membrane</keyword>